<proteinExistence type="predicted"/>
<dbReference type="EMBL" id="BEXD01000652">
    <property type="protein sequence ID" value="GBB89165.1"/>
    <property type="molecule type" value="Genomic_DNA"/>
</dbReference>
<comment type="caution">
    <text evidence="1">The sequence shown here is derived from an EMBL/GenBank/DDBJ whole genome shotgun (WGS) entry which is preliminary data.</text>
</comment>
<dbReference type="AlphaFoldDB" id="A0A2Z6QHS7"/>
<organism evidence="1 2">
    <name type="scientific">Rhizophagus clarus</name>
    <dbReference type="NCBI Taxonomy" id="94130"/>
    <lineage>
        <taxon>Eukaryota</taxon>
        <taxon>Fungi</taxon>
        <taxon>Fungi incertae sedis</taxon>
        <taxon>Mucoromycota</taxon>
        <taxon>Glomeromycotina</taxon>
        <taxon>Glomeromycetes</taxon>
        <taxon>Glomerales</taxon>
        <taxon>Glomeraceae</taxon>
        <taxon>Rhizophagus</taxon>
    </lineage>
</organism>
<accession>A0A2Z6QHS7</accession>
<reference evidence="1 2" key="1">
    <citation type="submission" date="2017-11" db="EMBL/GenBank/DDBJ databases">
        <title>The genome of Rhizophagus clarus HR1 reveals common genetic basis of auxotrophy among arbuscular mycorrhizal fungi.</title>
        <authorList>
            <person name="Kobayashi Y."/>
        </authorList>
    </citation>
    <scope>NUCLEOTIDE SEQUENCE [LARGE SCALE GENOMIC DNA]</scope>
    <source>
        <strain evidence="1 2">HR1</strain>
    </source>
</reference>
<dbReference type="Proteomes" id="UP000247702">
    <property type="component" value="Unassembled WGS sequence"/>
</dbReference>
<sequence length="821" mass="93755">MKSEFEDRIMKVEQKQTLQSALTANDNSSNNSSPSFNSVAVPEAIMVLTNSAKHLNDKLLKEKDMDSFLLEAHKKIDSIFNTAYVSETVVVAPQLDIAGTLQEEIPTVDSKVTHDIKAVNSRYPENSYEDAYQMSIKILEEFKKTVPSENDQSHVTSVKPDLEVSMEQDDEQESLDKNQIIKQGLIQELCGTFDTCSPISSDDNISSTNTNSSCNGSENMISGSAQHLSYLFDIAIKSGQQEILDWYNYSLEFESRVDALTADGRIKDKTARSKIYKEMKPFLPAKITQDNLRKKTLRARKHLTLFGKNGVGIDKIKLVSYSATEISKLTNAQIQNDIDQVKKYISDYQCHVTLKIVFSGNDQIKDEMSTSASVSSASQSKPDHSYFRNKILDQYPNLYRECSIENFDYYRITDETTCGDYICPLCKLGHDDEEIEEPCFSASGQASDFKPITFKVKPDSELIIKSVLEHFPYLKFRNSFRGIDNYNFTSSQPWSSPCPICNGKHGNYGLHGSWYCENGNQFPYDPELAKLYSQDKLEYCLTCNTSKVQGAQHQLHNTSWYKDVKKLEDIVDRNQKKRTLCQLNGIYLLEVCASSDADEIVKFRSLWWEKGIFHPKAKWEEEKLPYTLVKSVSLEEYELHADKFNVHGCWDWKENKVIVYEWPSKPHETFIGEITVEIINHFNAVCGAPAHISSMGAELNEPWPNVVIEVAYSESQTDVLSKVQDFWLKNNSRVHDVIVVKIDYIALGKTPTRMQFEFGTHDQAGNPLNILPGTCVININLDCFYHNIFPRISIPRNQVPDPIQLDFLLLRNYFLRAFEKR</sequence>
<gene>
    <name evidence="1" type="ORF">RclHR1_15850009</name>
</gene>
<evidence type="ECO:0000313" key="1">
    <source>
        <dbReference type="EMBL" id="GBB89165.1"/>
    </source>
</evidence>
<name>A0A2Z6QHS7_9GLOM</name>
<evidence type="ECO:0000313" key="2">
    <source>
        <dbReference type="Proteomes" id="UP000247702"/>
    </source>
</evidence>
<keyword evidence="2" id="KW-1185">Reference proteome</keyword>
<protein>
    <submittedName>
        <fullName evidence="1">Uncharacterized protein</fullName>
    </submittedName>
</protein>